<accession>A0A2W7N343</accession>
<keyword evidence="2" id="KW-1185">Reference proteome</keyword>
<proteinExistence type="predicted"/>
<evidence type="ECO:0000313" key="1">
    <source>
        <dbReference type="EMBL" id="PZX11234.1"/>
    </source>
</evidence>
<gene>
    <name evidence="1" type="ORF">LX69_03189</name>
</gene>
<name>A0A2W7N343_9BACT</name>
<comment type="caution">
    <text evidence="1">The sequence shown here is derived from an EMBL/GenBank/DDBJ whole genome shotgun (WGS) entry which is preliminary data.</text>
</comment>
<dbReference type="EMBL" id="QKZK01000042">
    <property type="protein sequence ID" value="PZX11234.1"/>
    <property type="molecule type" value="Genomic_DNA"/>
</dbReference>
<reference evidence="1 2" key="1">
    <citation type="submission" date="2018-06" db="EMBL/GenBank/DDBJ databases">
        <title>Genomic Encyclopedia of Archaeal and Bacterial Type Strains, Phase II (KMG-II): from individual species to whole genera.</title>
        <authorList>
            <person name="Goeker M."/>
        </authorList>
    </citation>
    <scope>NUCLEOTIDE SEQUENCE [LARGE SCALE GENOMIC DNA]</scope>
    <source>
        <strain evidence="1 2">DSM 6779</strain>
    </source>
</reference>
<protein>
    <submittedName>
        <fullName evidence="1">Uncharacterized protein</fullName>
    </submittedName>
</protein>
<dbReference type="Proteomes" id="UP000249239">
    <property type="component" value="Unassembled WGS sequence"/>
</dbReference>
<evidence type="ECO:0000313" key="2">
    <source>
        <dbReference type="Proteomes" id="UP000249239"/>
    </source>
</evidence>
<dbReference type="AlphaFoldDB" id="A0A2W7N343"/>
<sequence>MFPVKGYFCGFNKKRRSVYYFLLRHSPQIIVVPVFGFHLKLRCELCV</sequence>
<organism evidence="1 2">
    <name type="scientific">Breznakibacter xylanolyticus</name>
    <dbReference type="NCBI Taxonomy" id="990"/>
    <lineage>
        <taxon>Bacteria</taxon>
        <taxon>Pseudomonadati</taxon>
        <taxon>Bacteroidota</taxon>
        <taxon>Bacteroidia</taxon>
        <taxon>Marinilabiliales</taxon>
        <taxon>Marinilabiliaceae</taxon>
        <taxon>Breznakibacter</taxon>
    </lineage>
</organism>